<evidence type="ECO:0000313" key="3">
    <source>
        <dbReference type="Proteomes" id="UP000005289"/>
    </source>
</evidence>
<name>W0DJ59_9GAMM</name>
<gene>
    <name evidence="2" type="ORF">THITH_02130</name>
</gene>
<feature type="region of interest" description="Disordered" evidence="1">
    <location>
        <begin position="1"/>
        <end position="20"/>
    </location>
</feature>
<dbReference type="KEGG" id="tti:THITH_02130"/>
<feature type="compositionally biased region" description="Basic and acidic residues" evidence="1">
    <location>
        <begin position="144"/>
        <end position="159"/>
    </location>
</feature>
<reference evidence="2 3" key="1">
    <citation type="submission" date="2013-12" db="EMBL/GenBank/DDBJ databases">
        <authorList>
            <consortium name="DOE Joint Genome Institute"/>
            <person name="Muyzer G."/>
            <person name="Huntemann M."/>
            <person name="Han J."/>
            <person name="Chen A."/>
            <person name="Kyrpides N."/>
            <person name="Mavromatis K."/>
            <person name="Markowitz V."/>
            <person name="Palaniappan K."/>
            <person name="Ivanova N."/>
            <person name="Schaumberg A."/>
            <person name="Pati A."/>
            <person name="Liolios K."/>
            <person name="Nordberg H.P."/>
            <person name="Cantor M.N."/>
            <person name="Hua S.X."/>
            <person name="Woyke T."/>
        </authorList>
    </citation>
    <scope>NUCLEOTIDE SEQUENCE [LARGE SCALE GENOMIC DNA]</scope>
    <source>
        <strain evidence="2 3">ARh 1</strain>
    </source>
</reference>
<feature type="region of interest" description="Disordered" evidence="1">
    <location>
        <begin position="144"/>
        <end position="256"/>
    </location>
</feature>
<organism evidence="2 3">
    <name type="scientific">Thioalkalivibrio paradoxus ARh 1</name>
    <dbReference type="NCBI Taxonomy" id="713585"/>
    <lineage>
        <taxon>Bacteria</taxon>
        <taxon>Pseudomonadati</taxon>
        <taxon>Pseudomonadota</taxon>
        <taxon>Gammaproteobacteria</taxon>
        <taxon>Chromatiales</taxon>
        <taxon>Ectothiorhodospiraceae</taxon>
        <taxon>Thioalkalivibrio</taxon>
    </lineage>
</organism>
<keyword evidence="3" id="KW-1185">Reference proteome</keyword>
<dbReference type="STRING" id="713585.THITH_02130"/>
<feature type="compositionally biased region" description="Low complexity" evidence="1">
    <location>
        <begin position="165"/>
        <end position="176"/>
    </location>
</feature>
<proteinExistence type="predicted"/>
<feature type="compositionally biased region" description="Polar residues" evidence="1">
    <location>
        <begin position="242"/>
        <end position="256"/>
    </location>
</feature>
<protein>
    <recommendedName>
        <fullName evidence="4">DUF3306 domain-containing protein</fullName>
    </recommendedName>
</protein>
<feature type="compositionally biased region" description="Low complexity" evidence="1">
    <location>
        <begin position="53"/>
        <end position="66"/>
    </location>
</feature>
<dbReference type="EMBL" id="CP007029">
    <property type="protein sequence ID" value="AHE97262.1"/>
    <property type="molecule type" value="Genomic_DNA"/>
</dbReference>
<dbReference type="RefSeq" id="WP_006746170.1">
    <property type="nucleotide sequence ID" value="NZ_CP007029.1"/>
</dbReference>
<dbReference type="HOGENOM" id="CLU_1085608_0_0_6"/>
<evidence type="ECO:0000256" key="1">
    <source>
        <dbReference type="SAM" id="MobiDB-lite"/>
    </source>
</evidence>
<evidence type="ECO:0008006" key="4">
    <source>
        <dbReference type="Google" id="ProtNLM"/>
    </source>
</evidence>
<sequence length="256" mass="27363">MNRYSGNGNENGGGDDGGFLRRWSRRKAEVRSGVDIEDSEAATSEDSVPDFQATASAATDAAVTPDPAEPELTDADMPSLESLDQDSDYSPFLSPGVSTELRQQALRQLFRQPKFNVETCLEDYQDDYQNFQPLGDIVTCDRRHQAEVEARRKAERQAEESTGQAAADAPIPDSAAGPLPADGQMAGGADLPPSGSEPQATPPPGRPPAAGEPSHGDATRPESAQNHHANAQAGAPRDHRQPTTNQPTTNHRNGNR</sequence>
<dbReference type="AlphaFoldDB" id="W0DJ59"/>
<feature type="region of interest" description="Disordered" evidence="1">
    <location>
        <begin position="30"/>
        <end position="96"/>
    </location>
</feature>
<dbReference type="Proteomes" id="UP000005289">
    <property type="component" value="Chromosome"/>
</dbReference>
<dbReference type="Pfam" id="PF11748">
    <property type="entry name" value="DUF3306"/>
    <property type="match status" value="1"/>
</dbReference>
<dbReference type="InterPro" id="IPR021735">
    <property type="entry name" value="DUF3306"/>
</dbReference>
<accession>W0DJ59</accession>
<dbReference type="OrthoDB" id="5609487at2"/>
<feature type="compositionally biased region" description="Low complexity" evidence="1">
    <location>
        <begin position="224"/>
        <end position="233"/>
    </location>
</feature>
<evidence type="ECO:0000313" key="2">
    <source>
        <dbReference type="EMBL" id="AHE97262.1"/>
    </source>
</evidence>